<sequence>MTIKRVREWDLVATGDACEFSMAGAPEYMREGLTPSKPYVGYIKHVDTMHHEYQVVITDDNGKIQTITHYADPVREPVGMPLYFLLEVLLDKDTFLERLRTRQKREIKYLERKHQENLERAQKRVNESAAKWDALPER</sequence>
<evidence type="ECO:0000313" key="2">
    <source>
        <dbReference type="Proteomes" id="UP000225448"/>
    </source>
</evidence>
<proteinExistence type="predicted"/>
<reference evidence="1 2" key="1">
    <citation type="submission" date="2017-05" db="EMBL/GenBank/DDBJ databases">
        <authorList>
            <person name="Song R."/>
            <person name="Chenine A.L."/>
            <person name="Ruprecht R.M."/>
        </authorList>
    </citation>
    <scope>NUCLEOTIDE SEQUENCE [LARGE SCALE GENOMIC DNA]</scope>
</reference>
<evidence type="ECO:0000313" key="1">
    <source>
        <dbReference type="EMBL" id="ARV76702.1"/>
    </source>
</evidence>
<organism evidence="1 2">
    <name type="scientific">Pseudomonas phage Phabio</name>
    <dbReference type="NCBI Taxonomy" id="2006668"/>
    <lineage>
        <taxon>Viruses</taxon>
        <taxon>Duplodnaviria</taxon>
        <taxon>Heunggongvirae</taxon>
        <taxon>Uroviricota</taxon>
        <taxon>Caudoviricetes</taxon>
        <taxon>Chimalliviridae</taxon>
        <taxon>Phabiovirus</taxon>
        <taxon>Phabiovirus phabio</taxon>
    </lineage>
</organism>
<gene>
    <name evidence="1" type="ORF">PHABIO_71</name>
</gene>
<protein>
    <submittedName>
        <fullName evidence="1">Uncharacterized protein</fullName>
    </submittedName>
</protein>
<accession>A0A1Y0STA0</accession>
<name>A0A1Y0STA0_9CAUD</name>
<dbReference type="Proteomes" id="UP000225448">
    <property type="component" value="Segment"/>
</dbReference>
<keyword evidence="2" id="KW-1185">Reference proteome</keyword>
<dbReference type="EMBL" id="MF042360">
    <property type="protein sequence ID" value="ARV76702.1"/>
    <property type="molecule type" value="Genomic_DNA"/>
</dbReference>